<keyword evidence="5" id="KW-1185">Reference proteome</keyword>
<evidence type="ECO:0000256" key="2">
    <source>
        <dbReference type="SAM" id="MobiDB-lite"/>
    </source>
</evidence>
<gene>
    <name evidence="4" type="ORF">FIBSPDRAFT_821607</name>
</gene>
<evidence type="ECO:0000259" key="3">
    <source>
        <dbReference type="PROSITE" id="PS50086"/>
    </source>
</evidence>
<dbReference type="SUPFAM" id="SSF47923">
    <property type="entry name" value="Ypt/Rab-GAP domain of gyp1p"/>
    <property type="match status" value="2"/>
</dbReference>
<accession>A0A166NAH2</accession>
<feature type="compositionally biased region" description="Polar residues" evidence="2">
    <location>
        <begin position="673"/>
        <end position="682"/>
    </location>
</feature>
<dbReference type="Pfam" id="PF00566">
    <property type="entry name" value="RabGAP-TBC"/>
    <property type="match status" value="2"/>
</dbReference>
<dbReference type="Gene3D" id="1.10.8.270">
    <property type="entry name" value="putative rabgap domain of human tbc1 domain family member 14 like domains"/>
    <property type="match status" value="1"/>
</dbReference>
<protein>
    <submittedName>
        <fullName evidence="4">RabGAP/TBC</fullName>
    </submittedName>
</protein>
<dbReference type="InterPro" id="IPR035969">
    <property type="entry name" value="Rab-GAP_TBC_sf"/>
</dbReference>
<dbReference type="FunFam" id="1.10.472.80:FF:000038">
    <property type="entry name" value="TBC1 domain family member 5"/>
    <property type="match status" value="1"/>
</dbReference>
<dbReference type="Gene3D" id="1.10.472.80">
    <property type="entry name" value="Ypt/Rab-GAP domain of gyp1p, domain 3"/>
    <property type="match status" value="1"/>
</dbReference>
<keyword evidence="1" id="KW-0343">GTPase activation</keyword>
<dbReference type="InterPro" id="IPR000195">
    <property type="entry name" value="Rab-GAP-TBC_dom"/>
</dbReference>
<proteinExistence type="predicted"/>
<feature type="compositionally biased region" description="Basic and acidic residues" evidence="2">
    <location>
        <begin position="536"/>
        <end position="550"/>
    </location>
</feature>
<dbReference type="GO" id="GO:0005737">
    <property type="term" value="C:cytoplasm"/>
    <property type="evidence" value="ECO:0007669"/>
    <property type="project" value="UniProtKB-ARBA"/>
</dbReference>
<feature type="region of interest" description="Disordered" evidence="2">
    <location>
        <begin position="516"/>
        <end position="550"/>
    </location>
</feature>
<feature type="compositionally biased region" description="Polar residues" evidence="2">
    <location>
        <begin position="641"/>
        <end position="651"/>
    </location>
</feature>
<dbReference type="FunFam" id="1.10.8.270:FF:000011">
    <property type="entry name" value="TBC1 domain family member 5"/>
    <property type="match status" value="1"/>
</dbReference>
<evidence type="ECO:0000313" key="5">
    <source>
        <dbReference type="Proteomes" id="UP000076532"/>
    </source>
</evidence>
<sequence>MEGHTRPALDLVGTAYNRLFHSGLSLTKIKDAVIGGQLLSNDADPAAIAGRSIAWKLFLLPDQPLQMPLASPATPPLASIRTSRQKYIDTMLATMRAPDGSYEDSFVLPGSNISPQRTDRKAADLEKNNPLSLDDENPWKEWFASVELRKTILQDVERTFPDIGYFRDSDVQYQLTNILYLYSVSVPNIGYRQGMHELLAPLYHAVDYDSIPQDVDTAEPQMKELCSRDFVAADAWALFLAVMKGVSRWYEWREPDSVATAGGFSPLPNHVQLTSDGKLDLKPYVARIVQDCNHLQGTLLRTVDPILWKTLHGTGIEPQIYGIRWLRLLFTREFNMQDVMILWDGLFACDPTFEIVQWICIAMLLRIRNQLIPSDYSTQLTFLLRYPSTSASDVPDSPHHITLLLRQAVALQLSPNSSTGASIVVENRNLLNIPLEIPDSPPAPIRRRVRPGERAHQLSPSEGSSGANGRPGIQRQPSPMESIARNLLDRGESMGINKTFLSAVSELKRNLPDLSTSLSRTPLNSPPPYAAAFPLSDERPAEQRPSWEPRSRFEMEREISEIRSLNQKLGKSVSWIVDMLLQDEEGVKEPERLKSIQGKKREALESLSYVRDVLNGGITNVEEERLWSEQEFRRRSRELASQHTRGTSSSFPRHDNQLISKPPPVSISEIRGSRQSTALQHQPSFTSSRSLHSHSTALSASAPASLPPPVSAMRSTKSHVSGLRPTVPQTLPQWASLPQRPPPASSTVHSSRATPPTSPPSTGSKTFVQHDPLGAL</sequence>
<dbReference type="PANTHER" id="PTHR22957:SF337">
    <property type="entry name" value="TBC1 DOMAIN FAMILY MEMBER 5"/>
    <property type="match status" value="1"/>
</dbReference>
<dbReference type="PROSITE" id="PS50086">
    <property type="entry name" value="TBC_RABGAP"/>
    <property type="match status" value="1"/>
</dbReference>
<evidence type="ECO:0000256" key="1">
    <source>
        <dbReference type="ARBA" id="ARBA00022468"/>
    </source>
</evidence>
<feature type="compositionally biased region" description="Low complexity" evidence="2">
    <location>
        <begin position="683"/>
        <end position="704"/>
    </location>
</feature>
<dbReference type="Proteomes" id="UP000076532">
    <property type="component" value="Unassembled WGS sequence"/>
</dbReference>
<dbReference type="STRING" id="436010.A0A166NAH2"/>
<dbReference type="EMBL" id="KV417524">
    <property type="protein sequence ID" value="KZP24813.1"/>
    <property type="molecule type" value="Genomic_DNA"/>
</dbReference>
<feature type="region of interest" description="Disordered" evidence="2">
    <location>
        <begin position="441"/>
        <end position="479"/>
    </location>
</feature>
<dbReference type="PANTHER" id="PTHR22957">
    <property type="entry name" value="TBC1 DOMAIN FAMILY MEMBER GTPASE-ACTIVATING PROTEIN"/>
    <property type="match status" value="1"/>
</dbReference>
<evidence type="ECO:0000313" key="4">
    <source>
        <dbReference type="EMBL" id="KZP24813.1"/>
    </source>
</evidence>
<dbReference type="SMART" id="SM00164">
    <property type="entry name" value="TBC"/>
    <property type="match status" value="1"/>
</dbReference>
<name>A0A166NAH2_9AGAM</name>
<feature type="compositionally biased region" description="Polar residues" evidence="2">
    <location>
        <begin position="458"/>
        <end position="467"/>
    </location>
</feature>
<feature type="compositionally biased region" description="Low complexity" evidence="2">
    <location>
        <begin position="750"/>
        <end position="766"/>
    </location>
</feature>
<feature type="domain" description="Rab-GAP TBC" evidence="3">
    <location>
        <begin position="132"/>
        <end position="350"/>
    </location>
</feature>
<dbReference type="GO" id="GO:0005096">
    <property type="term" value="F:GTPase activator activity"/>
    <property type="evidence" value="ECO:0007669"/>
    <property type="project" value="UniProtKB-KW"/>
</dbReference>
<reference evidence="4 5" key="1">
    <citation type="journal article" date="2016" name="Mol. Biol. Evol.">
        <title>Comparative Genomics of Early-Diverging Mushroom-Forming Fungi Provides Insights into the Origins of Lignocellulose Decay Capabilities.</title>
        <authorList>
            <person name="Nagy L.G."/>
            <person name="Riley R."/>
            <person name="Tritt A."/>
            <person name="Adam C."/>
            <person name="Daum C."/>
            <person name="Floudas D."/>
            <person name="Sun H."/>
            <person name="Yadav J.S."/>
            <person name="Pangilinan J."/>
            <person name="Larsson K.H."/>
            <person name="Matsuura K."/>
            <person name="Barry K."/>
            <person name="Labutti K."/>
            <person name="Kuo R."/>
            <person name="Ohm R.A."/>
            <person name="Bhattacharya S.S."/>
            <person name="Shirouzu T."/>
            <person name="Yoshinaga Y."/>
            <person name="Martin F.M."/>
            <person name="Grigoriev I.V."/>
            <person name="Hibbett D.S."/>
        </authorList>
    </citation>
    <scope>NUCLEOTIDE SEQUENCE [LARGE SCALE GENOMIC DNA]</scope>
    <source>
        <strain evidence="4 5">CBS 109695</strain>
    </source>
</reference>
<organism evidence="4 5">
    <name type="scientific">Athelia psychrophila</name>
    <dbReference type="NCBI Taxonomy" id="1759441"/>
    <lineage>
        <taxon>Eukaryota</taxon>
        <taxon>Fungi</taxon>
        <taxon>Dikarya</taxon>
        <taxon>Basidiomycota</taxon>
        <taxon>Agaricomycotina</taxon>
        <taxon>Agaricomycetes</taxon>
        <taxon>Agaricomycetidae</taxon>
        <taxon>Atheliales</taxon>
        <taxon>Atheliaceae</taxon>
        <taxon>Athelia</taxon>
    </lineage>
</organism>
<feature type="region of interest" description="Disordered" evidence="2">
    <location>
        <begin position="637"/>
        <end position="776"/>
    </location>
</feature>
<dbReference type="AlphaFoldDB" id="A0A166NAH2"/>
<dbReference type="OrthoDB" id="27140at2759"/>